<dbReference type="GO" id="GO:0003729">
    <property type="term" value="F:mRNA binding"/>
    <property type="evidence" value="ECO:0007669"/>
    <property type="project" value="TreeGrafter"/>
</dbReference>
<dbReference type="InterPro" id="IPR033712">
    <property type="entry name" value="Pumilio_RNA-bd"/>
</dbReference>
<feature type="repeat" description="Pumilio" evidence="6">
    <location>
        <begin position="348"/>
        <end position="384"/>
    </location>
</feature>
<dbReference type="KEGG" id="rarg:115728397"/>
<keyword evidence="3" id="KW-0677">Repeat</keyword>
<feature type="region of interest" description="Disordered" evidence="7">
    <location>
        <begin position="1"/>
        <end position="24"/>
    </location>
</feature>
<feature type="repeat" description="Pumilio" evidence="6">
    <location>
        <begin position="421"/>
        <end position="456"/>
    </location>
</feature>
<feature type="domain" description="PUM-HD" evidence="8">
    <location>
        <begin position="178"/>
        <end position="522"/>
    </location>
</feature>
<reference evidence="10" key="2">
    <citation type="submission" date="2025-08" db="UniProtKB">
        <authorList>
            <consortium name="RefSeq"/>
        </authorList>
    </citation>
    <scope>IDENTIFICATION</scope>
    <source>
        <tissue evidence="10">Leaf</tissue>
    </source>
</reference>
<dbReference type="CDD" id="cd07920">
    <property type="entry name" value="Pumilio"/>
    <property type="match status" value="1"/>
</dbReference>
<evidence type="ECO:0000256" key="5">
    <source>
        <dbReference type="ARBA" id="ARBA00022884"/>
    </source>
</evidence>
<keyword evidence="9" id="KW-1185">Reference proteome</keyword>
<dbReference type="InterPro" id="IPR001313">
    <property type="entry name" value="Pumilio_RNA-bd_rpt"/>
</dbReference>
<feature type="repeat" description="Pumilio" evidence="6">
    <location>
        <begin position="238"/>
        <end position="273"/>
    </location>
</feature>
<keyword evidence="2" id="KW-0963">Cytoplasm</keyword>
<feature type="repeat" description="Pumilio" evidence="6">
    <location>
        <begin position="385"/>
        <end position="420"/>
    </location>
</feature>
<dbReference type="InterPro" id="IPR011989">
    <property type="entry name" value="ARM-like"/>
</dbReference>
<evidence type="ECO:0000259" key="8">
    <source>
        <dbReference type="PROSITE" id="PS50303"/>
    </source>
</evidence>
<dbReference type="InterPro" id="IPR016024">
    <property type="entry name" value="ARM-type_fold"/>
</dbReference>
<proteinExistence type="predicted"/>
<dbReference type="PROSITE" id="PS50302">
    <property type="entry name" value="PUM"/>
    <property type="match status" value="5"/>
</dbReference>
<protein>
    <submittedName>
        <fullName evidence="10">Pumilio homolog 8, chloroplastic</fullName>
    </submittedName>
</protein>
<keyword evidence="5" id="KW-0694">RNA-binding</keyword>
<dbReference type="PANTHER" id="PTHR12537">
    <property type="entry name" value="RNA BINDING PROTEIN PUMILIO-RELATED"/>
    <property type="match status" value="1"/>
</dbReference>
<dbReference type="Proteomes" id="UP000827889">
    <property type="component" value="Chromosome 2"/>
</dbReference>
<evidence type="ECO:0000313" key="10">
    <source>
        <dbReference type="RefSeq" id="XP_030514592.2"/>
    </source>
</evidence>
<keyword evidence="4" id="KW-0810">Translation regulation</keyword>
<dbReference type="SMART" id="SM00025">
    <property type="entry name" value="Pumilio"/>
    <property type="match status" value="8"/>
</dbReference>
<feature type="repeat" description="Pumilio" evidence="6">
    <location>
        <begin position="457"/>
        <end position="492"/>
    </location>
</feature>
<dbReference type="PANTHER" id="PTHR12537:SF63">
    <property type="entry name" value="PUMILIO HOMOLOG 15"/>
    <property type="match status" value="1"/>
</dbReference>
<gene>
    <name evidence="10" type="primary">LOC115728397</name>
</gene>
<evidence type="ECO:0000256" key="1">
    <source>
        <dbReference type="ARBA" id="ARBA00004496"/>
    </source>
</evidence>
<sequence>MCFLPRRTPVSRSASAQNRPPVGPFTAPATLEAALARLSLLPCSGHETCVYPGRVELDDGVDDVSLALKGNELSGLSRRSFSIWSPDYRHPGDHRSLLGSCPDGREIYGAAEAEVLRPAFNTLGQVGLYRDGSWDYYTDRISQVSPNTNLPQQNGLLNDYSRIYSGVTDNGYHVNGLVSGSSPNDRRAQFLQASFNCTSVEAMRGRVESIAKDPEGFRILLSMMERMDRDETELVFSEIIRRVGDLMTDPFANHVVQRLFEVCSEEQRKQILYAVTWNSQIVSICLSTYGIRSVQKLMNTLTTRWQKNVVIHALAPFMYQLIKNAVGHQVIRHCLKVFSNEDNEILYDLVATKCFEIAIDKSGCCILQQCVEHAQGKQRDRLVAEITSHALLLAENRYGNYVVQHLLTLEIPQAADDLHRQFLGSYVNLSCNKYGSNVVEKCLTEMGYNQFKQIVVELLEEFLKVLLDEFGNYVIRRAVEVSKEQRQTQIYYILSAELKRLDPQIKSNPYSKKAVSRLEKQNILP</sequence>
<dbReference type="InterPro" id="IPR033133">
    <property type="entry name" value="PUM-HD"/>
</dbReference>
<dbReference type="Gene3D" id="1.25.10.10">
    <property type="entry name" value="Leucine-rich Repeat Variant"/>
    <property type="match status" value="1"/>
</dbReference>
<evidence type="ECO:0000256" key="3">
    <source>
        <dbReference type="ARBA" id="ARBA00022737"/>
    </source>
</evidence>
<evidence type="ECO:0000256" key="4">
    <source>
        <dbReference type="ARBA" id="ARBA00022845"/>
    </source>
</evidence>
<dbReference type="GO" id="GO:0006417">
    <property type="term" value="P:regulation of translation"/>
    <property type="evidence" value="ECO:0007669"/>
    <property type="project" value="UniProtKB-KW"/>
</dbReference>
<name>A0A8B8MWW0_9MYRT</name>
<dbReference type="GO" id="GO:0005737">
    <property type="term" value="C:cytoplasm"/>
    <property type="evidence" value="ECO:0007669"/>
    <property type="project" value="UniProtKB-SubCell"/>
</dbReference>
<dbReference type="AlphaFoldDB" id="A0A8B8MWW0"/>
<reference evidence="9" key="1">
    <citation type="submission" date="2025-05" db="UniProtKB">
        <authorList>
            <consortium name="RefSeq"/>
        </authorList>
    </citation>
    <scope>NUCLEOTIDE SEQUENCE [LARGE SCALE GENOMIC DNA]</scope>
</reference>
<evidence type="ECO:0000256" key="2">
    <source>
        <dbReference type="ARBA" id="ARBA00022490"/>
    </source>
</evidence>
<dbReference type="SUPFAM" id="SSF48371">
    <property type="entry name" value="ARM repeat"/>
    <property type="match status" value="1"/>
</dbReference>
<comment type="subcellular location">
    <subcellularLocation>
        <location evidence="1">Cytoplasm</location>
    </subcellularLocation>
</comment>
<dbReference type="Pfam" id="PF00806">
    <property type="entry name" value="PUF"/>
    <property type="match status" value="7"/>
</dbReference>
<dbReference type="RefSeq" id="XP_030514592.2">
    <property type="nucleotide sequence ID" value="XM_030658732.2"/>
</dbReference>
<dbReference type="GeneID" id="115728397"/>
<evidence type="ECO:0000313" key="9">
    <source>
        <dbReference type="Proteomes" id="UP000827889"/>
    </source>
</evidence>
<accession>A0A8B8MWW0</accession>
<evidence type="ECO:0000256" key="7">
    <source>
        <dbReference type="SAM" id="MobiDB-lite"/>
    </source>
</evidence>
<dbReference type="PROSITE" id="PS50303">
    <property type="entry name" value="PUM_HD"/>
    <property type="match status" value="1"/>
</dbReference>
<evidence type="ECO:0000256" key="6">
    <source>
        <dbReference type="PROSITE-ProRule" id="PRU00317"/>
    </source>
</evidence>
<organism evidence="9 10">
    <name type="scientific">Rhodamnia argentea</name>
    <dbReference type="NCBI Taxonomy" id="178133"/>
    <lineage>
        <taxon>Eukaryota</taxon>
        <taxon>Viridiplantae</taxon>
        <taxon>Streptophyta</taxon>
        <taxon>Embryophyta</taxon>
        <taxon>Tracheophyta</taxon>
        <taxon>Spermatophyta</taxon>
        <taxon>Magnoliopsida</taxon>
        <taxon>eudicotyledons</taxon>
        <taxon>Gunneridae</taxon>
        <taxon>Pentapetalae</taxon>
        <taxon>rosids</taxon>
        <taxon>malvids</taxon>
        <taxon>Myrtales</taxon>
        <taxon>Myrtaceae</taxon>
        <taxon>Myrtoideae</taxon>
        <taxon>Myrteae</taxon>
        <taxon>Australasian group</taxon>
        <taxon>Rhodamnia</taxon>
    </lineage>
</organism>